<dbReference type="GO" id="GO:0016787">
    <property type="term" value="F:hydrolase activity"/>
    <property type="evidence" value="ECO:0007669"/>
    <property type="project" value="UniProtKB-KW"/>
</dbReference>
<dbReference type="Pfam" id="PF25597">
    <property type="entry name" value="SH3_retrovirus"/>
    <property type="match status" value="1"/>
</dbReference>
<dbReference type="RefSeq" id="XP_019702979.1">
    <property type="nucleotide sequence ID" value="XM_019847420.1"/>
</dbReference>
<feature type="region of interest" description="Disordered" evidence="3">
    <location>
        <begin position="78"/>
        <end position="97"/>
    </location>
</feature>
<dbReference type="PANTHER" id="PTHR42648">
    <property type="entry name" value="TRANSPOSASE, PUTATIVE-RELATED"/>
    <property type="match status" value="1"/>
</dbReference>
<dbReference type="Proteomes" id="UP000504607">
    <property type="component" value="Unplaced"/>
</dbReference>
<name>A0A6J0PC78_ELAGV</name>
<dbReference type="Pfam" id="PF07727">
    <property type="entry name" value="RVT_2"/>
    <property type="match status" value="1"/>
</dbReference>
<evidence type="ECO:0000313" key="7">
    <source>
        <dbReference type="RefSeq" id="XP_019702979.1"/>
    </source>
</evidence>
<dbReference type="InterPro" id="IPR057670">
    <property type="entry name" value="SH3_retrovirus"/>
</dbReference>
<dbReference type="Gene3D" id="3.30.420.10">
    <property type="entry name" value="Ribonuclease H-like superfamily/Ribonuclease H"/>
    <property type="match status" value="1"/>
</dbReference>
<protein>
    <submittedName>
        <fullName evidence="7">Uncharacterized protein LOC109505165</fullName>
    </submittedName>
</protein>
<dbReference type="PANTHER" id="PTHR42648:SF31">
    <property type="entry name" value="RNA-DIRECTED DNA POLYMERASE"/>
    <property type="match status" value="1"/>
</dbReference>
<dbReference type="InterPro" id="IPR039537">
    <property type="entry name" value="Retrotran_Ty1/copia-like"/>
</dbReference>
<sequence>MVLGMAHLDPDPVGLDRAVPGMTQCLCIAQAAAFHASSSNKGNFKFKPGRKTKCEHCGKVGHEKTKCWELVGDPTAWESRRGGRSKKNGSAGATTHAVQTVNDASSLPTTAPQFSGLTNDQYQQLVILLSSFKNSTDQLAGEGLAFDGSYWILDTGASMHMTGYLDLLIKPATISRPCLDLTSRRLIGAGEQYGGVYRLGHMATLSAFSAVKIDAFDIWHKWLGHLSHQALSLISSIPINKAENVIYDVCFHAKQTRSLFPRERQTVLTVAFFFLPDPTRKEKGTTNGGWHVEIATCTTAHPVERAEIAALVKETEIVTDDDGYAWKVLNAPPIAPPVVVVAGVKTQFDHVIKVIGRYNGQESVSSQVQEFYFDNSIVHQTSCTDTPQQNGRVEHEHRHIVNVVRALRFQAGLPVKPRSKDRFHEQAQRCIFIGYPYAKKAWKVFDLVTEEIFTSCDVIFHEGYFPFLHSSSDDEVSPPIIPLPPVLDSCSTSIVDSMPSPNEIKHSPPNLTNSLVETSTNRTTNEVRGSAIAHAPYSANDEAHDQQQIVIQSSRPCRIKRPPSHLKDFVCHTVQTNDSSLPSTSLASSDMSYLIKNFVTSQHFSASHQAFVATIDSDVEPRTYSKAVKDPKCVRCLLVVTLAKNYKVHQLDVNNAFFHGDLDKEVYMQLPPTSLLMVPTKFVTYINLNMACDKLLAIGFLSFHQH</sequence>
<evidence type="ECO:0000256" key="3">
    <source>
        <dbReference type="SAM" id="MobiDB-lite"/>
    </source>
</evidence>
<evidence type="ECO:0000256" key="1">
    <source>
        <dbReference type="ARBA" id="ARBA00022723"/>
    </source>
</evidence>
<evidence type="ECO:0000259" key="5">
    <source>
        <dbReference type="Pfam" id="PF25597"/>
    </source>
</evidence>
<dbReference type="OrthoDB" id="1919845at2759"/>
<accession>A0A6J0PC78</accession>
<dbReference type="InParanoid" id="A0A6J0PC78"/>
<dbReference type="AlphaFoldDB" id="A0A6J0PC78"/>
<keyword evidence="6" id="KW-1185">Reference proteome</keyword>
<proteinExistence type="predicted"/>
<feature type="domain" description="Reverse transcriptase Ty1/copia-type" evidence="4">
    <location>
        <begin position="626"/>
        <end position="674"/>
    </location>
</feature>
<keyword evidence="1" id="KW-0479">Metal-binding</keyword>
<dbReference type="GO" id="GO:0003676">
    <property type="term" value="F:nucleic acid binding"/>
    <property type="evidence" value="ECO:0007669"/>
    <property type="project" value="InterPro"/>
</dbReference>
<dbReference type="InterPro" id="IPR036397">
    <property type="entry name" value="RNaseH_sf"/>
</dbReference>
<dbReference type="InterPro" id="IPR012337">
    <property type="entry name" value="RNaseH-like_sf"/>
</dbReference>
<reference evidence="7" key="1">
    <citation type="submission" date="2025-08" db="UniProtKB">
        <authorList>
            <consortium name="RefSeq"/>
        </authorList>
    </citation>
    <scope>IDENTIFICATION</scope>
</reference>
<dbReference type="SUPFAM" id="SSF53098">
    <property type="entry name" value="Ribonuclease H-like"/>
    <property type="match status" value="1"/>
</dbReference>
<dbReference type="GO" id="GO:0046872">
    <property type="term" value="F:metal ion binding"/>
    <property type="evidence" value="ECO:0007669"/>
    <property type="project" value="UniProtKB-KW"/>
</dbReference>
<feature type="domain" description="Retroviral polymerase SH3-like" evidence="5">
    <location>
        <begin position="417"/>
        <end position="470"/>
    </location>
</feature>
<keyword evidence="2" id="KW-0378">Hydrolase</keyword>
<evidence type="ECO:0000313" key="6">
    <source>
        <dbReference type="Proteomes" id="UP000504607"/>
    </source>
</evidence>
<evidence type="ECO:0000259" key="4">
    <source>
        <dbReference type="Pfam" id="PF07727"/>
    </source>
</evidence>
<dbReference type="InterPro" id="IPR013103">
    <property type="entry name" value="RVT_2"/>
</dbReference>
<evidence type="ECO:0000256" key="2">
    <source>
        <dbReference type="ARBA" id="ARBA00022801"/>
    </source>
</evidence>
<organism evidence="6 7">
    <name type="scientific">Elaeis guineensis var. tenera</name>
    <name type="common">Oil palm</name>
    <dbReference type="NCBI Taxonomy" id="51953"/>
    <lineage>
        <taxon>Eukaryota</taxon>
        <taxon>Viridiplantae</taxon>
        <taxon>Streptophyta</taxon>
        <taxon>Embryophyta</taxon>
        <taxon>Tracheophyta</taxon>
        <taxon>Spermatophyta</taxon>
        <taxon>Magnoliopsida</taxon>
        <taxon>Liliopsida</taxon>
        <taxon>Arecaceae</taxon>
        <taxon>Arecoideae</taxon>
        <taxon>Cocoseae</taxon>
        <taxon>Elaeidinae</taxon>
        <taxon>Elaeis</taxon>
    </lineage>
</organism>
<gene>
    <name evidence="7" type="primary">LOC109505165</name>
</gene>